<dbReference type="Pfam" id="PF00354">
    <property type="entry name" value="Pentaxin"/>
    <property type="match status" value="3"/>
</dbReference>
<dbReference type="Pfam" id="PF13330">
    <property type="entry name" value="Mucin2_WxxW"/>
    <property type="match status" value="1"/>
</dbReference>
<keyword evidence="12" id="KW-1185">Reference proteome</keyword>
<evidence type="ECO:0000256" key="6">
    <source>
        <dbReference type="ARBA" id="ARBA00022837"/>
    </source>
</evidence>
<dbReference type="Pfam" id="PF00090">
    <property type="entry name" value="TSP_1"/>
    <property type="match status" value="2"/>
</dbReference>
<dbReference type="PRINTS" id="PR00895">
    <property type="entry name" value="PENTAXIN"/>
</dbReference>
<comment type="cofactor">
    <cofactor evidence="1">
        <name>Ca(2+)</name>
        <dbReference type="ChEBI" id="CHEBI:29108"/>
    </cofactor>
</comment>
<keyword evidence="3" id="KW-0964">Secreted</keyword>
<dbReference type="PANTHER" id="PTHR19277">
    <property type="entry name" value="PENTRAXIN"/>
    <property type="match status" value="1"/>
</dbReference>
<evidence type="ECO:0000259" key="11">
    <source>
        <dbReference type="PROSITE" id="PS51828"/>
    </source>
</evidence>
<feature type="domain" description="Pentraxin (PTX)" evidence="11">
    <location>
        <begin position="1"/>
        <end position="180"/>
    </location>
</feature>
<dbReference type="SMART" id="SM00209">
    <property type="entry name" value="TSP1"/>
    <property type="match status" value="3"/>
</dbReference>
<name>A0A2R2MJD4_LINAN</name>
<dbReference type="PANTHER" id="PTHR19277:SF125">
    <property type="entry name" value="B6"/>
    <property type="match status" value="1"/>
</dbReference>
<dbReference type="SUPFAM" id="SSF82895">
    <property type="entry name" value="TSP-1 type 1 repeat"/>
    <property type="match status" value="2"/>
</dbReference>
<evidence type="ECO:0000256" key="8">
    <source>
        <dbReference type="ARBA" id="ARBA00023180"/>
    </source>
</evidence>
<evidence type="ECO:0000256" key="2">
    <source>
        <dbReference type="ARBA" id="ARBA00004613"/>
    </source>
</evidence>
<dbReference type="GeneID" id="112041400"/>
<evidence type="ECO:0000313" key="13">
    <source>
        <dbReference type="RefSeq" id="XP_023930315.1"/>
    </source>
</evidence>
<comment type="subcellular location">
    <subcellularLocation>
        <location evidence="2">Secreted</location>
    </subcellularLocation>
</comment>
<reference evidence="13" key="1">
    <citation type="submission" date="2025-08" db="UniProtKB">
        <authorList>
            <consortium name="RefSeq"/>
        </authorList>
    </citation>
    <scope>IDENTIFICATION</scope>
    <source>
        <tissue evidence="13">Gonads</tissue>
    </source>
</reference>
<dbReference type="RefSeq" id="XP_023930315.1">
    <property type="nucleotide sequence ID" value="XM_024074547.1"/>
</dbReference>
<dbReference type="SMART" id="SM00159">
    <property type="entry name" value="PTX"/>
    <property type="match status" value="3"/>
</dbReference>
<keyword evidence="7" id="KW-1015">Disulfide bond</keyword>
<dbReference type="InterPro" id="IPR013320">
    <property type="entry name" value="ConA-like_dom_sf"/>
</dbReference>
<dbReference type="Gene3D" id="2.20.100.10">
    <property type="entry name" value="Thrombospondin type-1 (TSP1) repeat"/>
    <property type="match status" value="2"/>
</dbReference>
<accession>A0A2R2MJD4</accession>
<evidence type="ECO:0000256" key="1">
    <source>
        <dbReference type="ARBA" id="ARBA00001913"/>
    </source>
</evidence>
<dbReference type="PROSITE" id="PS51828">
    <property type="entry name" value="PTX_2"/>
    <property type="match status" value="3"/>
</dbReference>
<keyword evidence="5" id="KW-0732">Signal</keyword>
<evidence type="ECO:0000256" key="7">
    <source>
        <dbReference type="ARBA" id="ARBA00023157"/>
    </source>
</evidence>
<dbReference type="SUPFAM" id="SSF49899">
    <property type="entry name" value="Concanavalin A-like lectins/glucanases"/>
    <property type="match status" value="3"/>
</dbReference>
<feature type="domain" description="Pentraxin (PTX)" evidence="11">
    <location>
        <begin position="510"/>
        <end position="712"/>
    </location>
</feature>
<keyword evidence="8" id="KW-0325">Glycoprotein</keyword>
<dbReference type="InParanoid" id="A0A2R2MJD4"/>
<protein>
    <submittedName>
        <fullName evidence="13">Uncharacterized protein LOC112041400</fullName>
    </submittedName>
</protein>
<dbReference type="InterPro" id="IPR051360">
    <property type="entry name" value="Neuronal_Pentraxin_Related"/>
</dbReference>
<organism evidence="12 13">
    <name type="scientific">Lingula anatina</name>
    <name type="common">Brachiopod</name>
    <name type="synonym">Lingula unguis</name>
    <dbReference type="NCBI Taxonomy" id="7574"/>
    <lineage>
        <taxon>Eukaryota</taxon>
        <taxon>Metazoa</taxon>
        <taxon>Spiralia</taxon>
        <taxon>Lophotrochozoa</taxon>
        <taxon>Brachiopoda</taxon>
        <taxon>Linguliformea</taxon>
        <taxon>Lingulata</taxon>
        <taxon>Lingulida</taxon>
        <taxon>Linguloidea</taxon>
        <taxon>Lingulidae</taxon>
        <taxon>Lingula</taxon>
    </lineage>
</organism>
<dbReference type="AlphaFoldDB" id="A0A2R2MJD4"/>
<keyword evidence="6" id="KW-0106">Calcium</keyword>
<feature type="domain" description="Laminin G" evidence="10">
    <location>
        <begin position="1"/>
        <end position="179"/>
    </location>
</feature>
<dbReference type="InterPro" id="IPR025155">
    <property type="entry name" value="WxxW_domain"/>
</dbReference>
<proteinExistence type="predicted"/>
<evidence type="ECO:0000256" key="9">
    <source>
        <dbReference type="PROSITE-ProRule" id="PRU00122"/>
    </source>
</evidence>
<feature type="domain" description="Pentraxin (PTX)" evidence="11">
    <location>
        <begin position="275"/>
        <end position="475"/>
    </location>
</feature>
<gene>
    <name evidence="13" type="primary">LOC112041400</name>
</gene>
<dbReference type="GO" id="GO:0046872">
    <property type="term" value="F:metal ion binding"/>
    <property type="evidence" value="ECO:0007669"/>
    <property type="project" value="UniProtKB-KW"/>
</dbReference>
<keyword evidence="4" id="KW-0479">Metal-binding</keyword>
<dbReference type="PROSITE" id="PS50092">
    <property type="entry name" value="TSP1"/>
    <property type="match status" value="3"/>
</dbReference>
<comment type="caution">
    <text evidence="9">Lacks conserved residue(s) required for the propagation of feature annotation.</text>
</comment>
<evidence type="ECO:0000313" key="12">
    <source>
        <dbReference type="Proteomes" id="UP000085678"/>
    </source>
</evidence>
<evidence type="ECO:0000256" key="5">
    <source>
        <dbReference type="ARBA" id="ARBA00022729"/>
    </source>
</evidence>
<dbReference type="KEGG" id="lak:112041400"/>
<dbReference type="Proteomes" id="UP000085678">
    <property type="component" value="Unplaced"/>
</dbReference>
<dbReference type="InterPro" id="IPR001759">
    <property type="entry name" value="PTX_dom"/>
</dbReference>
<sequence>MSAITACLRVKTTLMPRIETGILSYATPAHDNAFLFGYNTAGTLFFYINGQRRVKTVEGYRIFDGNWHHWCISWSQNGGKWAVFVDGNQKASGSGFMRNNVIDANGAWILGQDQDHIGGGFQAHQSFLGDISSVNVWNQDSVDVTAAANCDDTIRGNVIAWETVAKKSSGVLKYTADLCPDTSNYLTGSACDVPCSEVNQTRTRECLPSGAVCTGSTVEKRGPCPYLTMWSEWTDCDATCGEGNQRRTRECLPSGSGCVGSTVEERLAVTKQRRASVIRWTAPQSTRKYVELTPTTPSMTAVTVCFRMKTTLAKGEIYVLSYISYKNSLLFGYDMAGSFIALVSDAKEYIPVPGYQIFDGTWHHWCFTWNKRGGEWALYMDGRRISSGTRFMNYRTIPANGVWIVGQDQDTVGGGFQVFQSFIGDMTSINVWNHDSLNLTEAPNCDDTIRGNVIAWDDVTKKTHQVTTHQADLCSYLSEWSDWSDCEVTCDDSNQKRSRECLTMKQKKKTSVAYWSPPQSTRRYLQLRPEKVLMSAITACLRIKTTLTSGTTCILSYATPEYDNTFLFEYHSEGTIGVYVNGERKIIPVPGYQIFDGVWHHWCFTWKRRGGRWALYVDGERKASGSGFVRYKTMPADGVWLVGQDQDNVGGGFQAEQSFLGHLSSVNVWDHIDVNINAAANCDDTIGGNVIAWNNVTVVNHGVATYDTDLCSDSREWPDQPECDATCAGGNQSRTRECLPVGSVCTGSTVEKRGPCCGFRCQYWTEWMDKDDPSKDGDWEVDETPCATAAFLSEPIIAECRVVQTQQPWDASGYQYFLPCSVYGIVCRNAENETIRSAVSLVEEQD</sequence>
<evidence type="ECO:0000259" key="10">
    <source>
        <dbReference type="PROSITE" id="PS50025"/>
    </source>
</evidence>
<dbReference type="Gene3D" id="2.60.120.200">
    <property type="match status" value="3"/>
</dbReference>
<dbReference type="InterPro" id="IPR001791">
    <property type="entry name" value="Laminin_G"/>
</dbReference>
<dbReference type="PROSITE" id="PS50025">
    <property type="entry name" value="LAM_G_DOMAIN"/>
    <property type="match status" value="1"/>
</dbReference>
<dbReference type="OrthoDB" id="547680at2759"/>
<evidence type="ECO:0000256" key="4">
    <source>
        <dbReference type="ARBA" id="ARBA00022723"/>
    </source>
</evidence>
<evidence type="ECO:0000256" key="3">
    <source>
        <dbReference type="ARBA" id="ARBA00022525"/>
    </source>
</evidence>
<dbReference type="InterPro" id="IPR036383">
    <property type="entry name" value="TSP1_rpt_sf"/>
</dbReference>
<dbReference type="InterPro" id="IPR000884">
    <property type="entry name" value="TSP1_rpt"/>
</dbReference>